<reference evidence="1" key="1">
    <citation type="submission" date="2024-02" db="EMBL/GenBank/DDBJ databases">
        <authorList>
            <consortium name="ELIXIR-Norway"/>
            <consortium name="Elixir Norway"/>
        </authorList>
    </citation>
    <scope>NUCLEOTIDE SEQUENCE</scope>
</reference>
<evidence type="ECO:0000313" key="1">
    <source>
        <dbReference type="EMBL" id="CAK9209768.1"/>
    </source>
</evidence>
<organism evidence="1 2">
    <name type="scientific">Sphagnum troendelagicum</name>
    <dbReference type="NCBI Taxonomy" id="128251"/>
    <lineage>
        <taxon>Eukaryota</taxon>
        <taxon>Viridiplantae</taxon>
        <taxon>Streptophyta</taxon>
        <taxon>Embryophyta</taxon>
        <taxon>Bryophyta</taxon>
        <taxon>Sphagnophytina</taxon>
        <taxon>Sphagnopsida</taxon>
        <taxon>Sphagnales</taxon>
        <taxon>Sphagnaceae</taxon>
        <taxon>Sphagnum</taxon>
    </lineage>
</organism>
<accession>A0ABP0U0X6</accession>
<name>A0ABP0U0X6_9BRYO</name>
<dbReference type="Proteomes" id="UP001497512">
    <property type="component" value="Chromosome 17"/>
</dbReference>
<gene>
    <name evidence="1" type="ORF">CSSPTR1EN2_LOCUS10057</name>
</gene>
<protein>
    <submittedName>
        <fullName evidence="1">Uncharacterized protein</fullName>
    </submittedName>
</protein>
<keyword evidence="2" id="KW-1185">Reference proteome</keyword>
<evidence type="ECO:0000313" key="2">
    <source>
        <dbReference type="Proteomes" id="UP001497512"/>
    </source>
</evidence>
<proteinExistence type="predicted"/>
<dbReference type="EMBL" id="OZ019909">
    <property type="protein sequence ID" value="CAK9209768.1"/>
    <property type="molecule type" value="Genomic_DNA"/>
</dbReference>
<sequence length="81" mass="9041">MWFTVITTPIDNPNPKIFVSNSVLRQICCRISMAPMGSFRYCLSGIAVNLQDLIRVVCHAKMSVWSGVELWSNCSACSKVD</sequence>